<accession>A0A8J6NK70</accession>
<dbReference type="EMBL" id="JACNJN010000152">
    <property type="protein sequence ID" value="MBC8336305.1"/>
    <property type="molecule type" value="Genomic_DNA"/>
</dbReference>
<evidence type="ECO:0000313" key="1">
    <source>
        <dbReference type="EMBL" id="MBC8336305.1"/>
    </source>
</evidence>
<sequence length="79" mass="9029">MLFAVSPVLAHRARETNKRAEINPILWFRYALRFALSYSTTFKKKCHVANCIFVIAAGVDFPPEAMTGIEVFYGNAIFW</sequence>
<dbReference type="Proteomes" id="UP000614469">
    <property type="component" value="Unassembled WGS sequence"/>
</dbReference>
<reference evidence="1 2" key="1">
    <citation type="submission" date="2020-08" db="EMBL/GenBank/DDBJ databases">
        <title>Bridging the membrane lipid divide: bacteria of the FCB group superphylum have the potential to synthesize archaeal ether lipids.</title>
        <authorList>
            <person name="Villanueva L."/>
            <person name="Von Meijenfeldt F.A.B."/>
            <person name="Westbye A.B."/>
            <person name="Yadav S."/>
            <person name="Hopmans E.C."/>
            <person name="Dutilh B.E."/>
            <person name="Sinninghe Damste J.S."/>
        </authorList>
    </citation>
    <scope>NUCLEOTIDE SEQUENCE [LARGE SCALE GENOMIC DNA]</scope>
    <source>
        <strain evidence="1">NIOZ-UU36</strain>
    </source>
</reference>
<comment type="caution">
    <text evidence="1">The sequence shown here is derived from an EMBL/GenBank/DDBJ whole genome shotgun (WGS) entry which is preliminary data.</text>
</comment>
<gene>
    <name evidence="1" type="ORF">H8E29_13645</name>
</gene>
<name>A0A8J6NK70_9CHLR</name>
<protein>
    <submittedName>
        <fullName evidence="1">Uncharacterized protein</fullName>
    </submittedName>
</protein>
<dbReference type="AlphaFoldDB" id="A0A8J6NK70"/>
<proteinExistence type="predicted"/>
<evidence type="ECO:0000313" key="2">
    <source>
        <dbReference type="Proteomes" id="UP000614469"/>
    </source>
</evidence>
<organism evidence="1 2">
    <name type="scientific">Candidatus Desulfolinea nitratireducens</name>
    <dbReference type="NCBI Taxonomy" id="2841698"/>
    <lineage>
        <taxon>Bacteria</taxon>
        <taxon>Bacillati</taxon>
        <taxon>Chloroflexota</taxon>
        <taxon>Anaerolineae</taxon>
        <taxon>Anaerolineales</taxon>
        <taxon>Anaerolineales incertae sedis</taxon>
        <taxon>Candidatus Desulfolinea</taxon>
    </lineage>
</organism>